<accession>A0ACC3N612</accession>
<proteinExistence type="predicted"/>
<keyword evidence="2" id="KW-1185">Reference proteome</keyword>
<evidence type="ECO:0000313" key="1">
    <source>
        <dbReference type="EMBL" id="KAK3710830.1"/>
    </source>
</evidence>
<reference evidence="1" key="1">
    <citation type="submission" date="2023-07" db="EMBL/GenBank/DDBJ databases">
        <title>Black Yeasts Isolated from many extreme environments.</title>
        <authorList>
            <person name="Coleine C."/>
            <person name="Stajich J.E."/>
            <person name="Selbmann L."/>
        </authorList>
    </citation>
    <scope>NUCLEOTIDE SEQUENCE</scope>
    <source>
        <strain evidence="1">CCFEE 5714</strain>
    </source>
</reference>
<sequence length="487" mass="51903">MLTASDGFRSIGEAQKAISGGKTTVKAIVEQCLKNIEELDPKLNALTAINKQAVEDAEKLDRLDSAQRGPLFGIPVLVKDQIETAGIATAFGSKACKTYIPEKDATLVFKLKNAGAVVLGKTTMPDWAASWFSTSSLSETTKNPHDLTRDPGGSSSGSGAGVAAGLAIAAIGGDTGGSIRLPSSFCGLVGVRVTPGRISRNGMSALVQPQDTPGPMTHTVEDAARILDVIVGFDESDPETSVNAISPLGKSATPFQDAIAQPSLEGRRLGVLRQAFGTNEGVLRVLDSTLKTLQDSGATLVDVEISDLEHYKTFTSLYVTRSKSDINDFLAARSELAHLKIEELHASGQYHKALDLMNAFVKGPSSYMHDTHYARQLTEQTKFQRMVASIYAKSELDAIIYPTCQLLAPKTKDILNYRHTCLGYPTNTVIGSQLLFPAASVPVGMAKDHEHPDDPELPVGLEILGLPLREESLMAVAAGVEAACKRT</sequence>
<dbReference type="EMBL" id="JAUTXU010000081">
    <property type="protein sequence ID" value="KAK3710830.1"/>
    <property type="molecule type" value="Genomic_DNA"/>
</dbReference>
<gene>
    <name evidence="1" type="ORF">LTR37_010054</name>
</gene>
<protein>
    <submittedName>
        <fullName evidence="1">Uncharacterized protein</fullName>
    </submittedName>
</protein>
<comment type="caution">
    <text evidence="1">The sequence shown here is derived from an EMBL/GenBank/DDBJ whole genome shotgun (WGS) entry which is preliminary data.</text>
</comment>
<dbReference type="Proteomes" id="UP001281147">
    <property type="component" value="Unassembled WGS sequence"/>
</dbReference>
<name>A0ACC3N612_9PEZI</name>
<evidence type="ECO:0000313" key="2">
    <source>
        <dbReference type="Proteomes" id="UP001281147"/>
    </source>
</evidence>
<organism evidence="1 2">
    <name type="scientific">Vermiconidia calcicola</name>
    <dbReference type="NCBI Taxonomy" id="1690605"/>
    <lineage>
        <taxon>Eukaryota</taxon>
        <taxon>Fungi</taxon>
        <taxon>Dikarya</taxon>
        <taxon>Ascomycota</taxon>
        <taxon>Pezizomycotina</taxon>
        <taxon>Dothideomycetes</taxon>
        <taxon>Dothideomycetidae</taxon>
        <taxon>Mycosphaerellales</taxon>
        <taxon>Extremaceae</taxon>
        <taxon>Vermiconidia</taxon>
    </lineage>
</organism>